<sequence length="579" mass="66045">MQRNIYITIIGLCLILLGGCSQDELDLTPQSEVTTENFFQKASDLQLYTNSFYLMIPERIYREDDETDNVILNSAGERVRGDRIVPTDASGAGWTWGELRKINYFLENYQKCQDEAAKKHYSGVARFFRAYFYFDKVKRFGDVPWYSTTVDPTDEAALNKPRDSRQLVMDSVMADLDYAIENMNTGTELFRVTKWTALALKSRVGVYEGTFRKYRDMEGSETFLTAASEAADELIASGTYTVYTSGNPAEDYRNFFSSHDAIGTEVIMGRQFLTEHAVDHNVNYFTITSSYGMPGMPKDLVNSYLMQDGSRFTDQPNYNQMQFVEEVQNRDPRLSQTIRTPGYTRIGETFVMPPDLGATITGYQLTKFVTEPAFDSNDESITDMPIFRYGEVLLNYAEAKAELGTLTQDDLDRSVNLLRARVAMPGMSLEAANANPDPYLKAQYVNVAGGNQGVILEIRRERRIELFMEGYRWDDLMRWKEGQKVVQDFRGMYFPGEGEYDLEGDGDTDVIIFSGEPGEKQNGILYLKLGEDVVLDENGLINPHPSITDREFDENKDYHYPLPRTEILLNPNLEQNPGW</sequence>
<evidence type="ECO:0000313" key="8">
    <source>
        <dbReference type="EMBL" id="WKN38971.1"/>
    </source>
</evidence>
<dbReference type="AlphaFoldDB" id="A0AA49GU03"/>
<feature type="domain" description="SusD-like N-terminal" evidence="7">
    <location>
        <begin position="99"/>
        <end position="204"/>
    </location>
</feature>
<evidence type="ECO:0000256" key="4">
    <source>
        <dbReference type="ARBA" id="ARBA00023136"/>
    </source>
</evidence>
<comment type="subcellular location">
    <subcellularLocation>
        <location evidence="1">Cell outer membrane</location>
    </subcellularLocation>
</comment>
<proteinExistence type="inferred from homology"/>
<evidence type="ECO:0000256" key="1">
    <source>
        <dbReference type="ARBA" id="ARBA00004442"/>
    </source>
</evidence>
<dbReference type="InterPro" id="IPR011990">
    <property type="entry name" value="TPR-like_helical_dom_sf"/>
</dbReference>
<evidence type="ECO:0000259" key="7">
    <source>
        <dbReference type="Pfam" id="PF14322"/>
    </source>
</evidence>
<dbReference type="SUPFAM" id="SSF48452">
    <property type="entry name" value="TPR-like"/>
    <property type="match status" value="1"/>
</dbReference>
<keyword evidence="3" id="KW-0732">Signal</keyword>
<dbReference type="InterPro" id="IPR012944">
    <property type="entry name" value="SusD_RagB_dom"/>
</dbReference>
<comment type="similarity">
    <text evidence="2">Belongs to the SusD family.</text>
</comment>
<evidence type="ECO:0000259" key="6">
    <source>
        <dbReference type="Pfam" id="PF07980"/>
    </source>
</evidence>
<dbReference type="Gene3D" id="1.25.40.390">
    <property type="match status" value="1"/>
</dbReference>
<evidence type="ECO:0000256" key="5">
    <source>
        <dbReference type="ARBA" id="ARBA00023237"/>
    </source>
</evidence>
<reference evidence="8" key="2">
    <citation type="journal article" date="2024" name="Antonie Van Leeuwenhoek">
        <title>Roseihalotalea indica gen. nov., sp. nov., a halophilic Bacteroidetes from mesopelagic Southwest Indian Ocean with higher carbohydrate metabolic potential.</title>
        <authorList>
            <person name="Chen B."/>
            <person name="Zhang M."/>
            <person name="Lin D."/>
            <person name="Ye J."/>
            <person name="Tang K."/>
        </authorList>
    </citation>
    <scope>NUCLEOTIDE SEQUENCE</scope>
    <source>
        <strain evidence="8">TK19036</strain>
    </source>
</reference>
<dbReference type="GO" id="GO:0009279">
    <property type="term" value="C:cell outer membrane"/>
    <property type="evidence" value="ECO:0007669"/>
    <property type="project" value="UniProtKB-SubCell"/>
</dbReference>
<keyword evidence="5" id="KW-0998">Cell outer membrane</keyword>
<evidence type="ECO:0000256" key="3">
    <source>
        <dbReference type="ARBA" id="ARBA00022729"/>
    </source>
</evidence>
<gene>
    <name evidence="8" type="ORF">K4G66_09680</name>
</gene>
<evidence type="ECO:0000256" key="2">
    <source>
        <dbReference type="ARBA" id="ARBA00006275"/>
    </source>
</evidence>
<dbReference type="EMBL" id="CP120682">
    <property type="protein sequence ID" value="WKN38971.1"/>
    <property type="molecule type" value="Genomic_DNA"/>
</dbReference>
<dbReference type="InterPro" id="IPR033985">
    <property type="entry name" value="SusD-like_N"/>
</dbReference>
<reference evidence="8" key="1">
    <citation type="journal article" date="2023" name="Comput. Struct. Biotechnol. J.">
        <title>Discovery of a novel marine Bacteroidetes with a rich repertoire of carbohydrate-active enzymes.</title>
        <authorList>
            <person name="Chen B."/>
            <person name="Liu G."/>
            <person name="Chen Q."/>
            <person name="Wang H."/>
            <person name="Liu L."/>
            <person name="Tang K."/>
        </authorList>
    </citation>
    <scope>NUCLEOTIDE SEQUENCE</scope>
    <source>
        <strain evidence="8">TK19036</strain>
    </source>
</reference>
<dbReference type="PROSITE" id="PS51257">
    <property type="entry name" value="PROKAR_LIPOPROTEIN"/>
    <property type="match status" value="1"/>
</dbReference>
<protein>
    <submittedName>
        <fullName evidence="8">RagB/SusD family nutrient uptake outer membrane protein</fullName>
    </submittedName>
</protein>
<feature type="domain" description="RagB/SusD" evidence="6">
    <location>
        <begin position="290"/>
        <end position="579"/>
    </location>
</feature>
<organism evidence="8">
    <name type="scientific">Roseihalotalea indica</name>
    <dbReference type="NCBI Taxonomy" id="2867963"/>
    <lineage>
        <taxon>Bacteria</taxon>
        <taxon>Pseudomonadati</taxon>
        <taxon>Bacteroidota</taxon>
        <taxon>Cytophagia</taxon>
        <taxon>Cytophagales</taxon>
        <taxon>Catalimonadaceae</taxon>
        <taxon>Roseihalotalea</taxon>
    </lineage>
</organism>
<dbReference type="Pfam" id="PF07980">
    <property type="entry name" value="SusD_RagB"/>
    <property type="match status" value="1"/>
</dbReference>
<name>A0AA49GU03_9BACT</name>
<keyword evidence="4" id="KW-0472">Membrane</keyword>
<dbReference type="Pfam" id="PF14322">
    <property type="entry name" value="SusD-like_3"/>
    <property type="match status" value="1"/>
</dbReference>
<accession>A0AA49GU03</accession>